<sequence>MQRNLSSGIGARDELDVNLFSSRIQAETERIETRHVDRRNGAREPV</sequence>
<dbReference type="Proteomes" id="UP000265520">
    <property type="component" value="Unassembled WGS sequence"/>
</dbReference>
<proteinExistence type="predicted"/>
<comment type="caution">
    <text evidence="1">The sequence shown here is derived from an EMBL/GenBank/DDBJ whole genome shotgun (WGS) entry which is preliminary data.</text>
</comment>
<evidence type="ECO:0000313" key="2">
    <source>
        <dbReference type="Proteomes" id="UP000265520"/>
    </source>
</evidence>
<accession>A0A392VSG0</accession>
<feature type="non-terminal residue" evidence="1">
    <location>
        <position position="46"/>
    </location>
</feature>
<dbReference type="AlphaFoldDB" id="A0A392VSG0"/>
<evidence type="ECO:0000313" key="1">
    <source>
        <dbReference type="EMBL" id="MCI90402.1"/>
    </source>
</evidence>
<name>A0A392VSG0_9FABA</name>
<reference evidence="1 2" key="1">
    <citation type="journal article" date="2018" name="Front. Plant Sci.">
        <title>Red Clover (Trifolium pratense) and Zigzag Clover (T. medium) - A Picture of Genomic Similarities and Differences.</title>
        <authorList>
            <person name="Dluhosova J."/>
            <person name="Istvanek J."/>
            <person name="Nedelnik J."/>
            <person name="Repkova J."/>
        </authorList>
    </citation>
    <scope>NUCLEOTIDE SEQUENCE [LARGE SCALE GENOMIC DNA]</scope>
    <source>
        <strain evidence="2">cv. 10/8</strain>
        <tissue evidence="1">Leaf</tissue>
    </source>
</reference>
<keyword evidence="2" id="KW-1185">Reference proteome</keyword>
<protein>
    <submittedName>
        <fullName evidence="1">RING finger protein</fullName>
    </submittedName>
</protein>
<organism evidence="1 2">
    <name type="scientific">Trifolium medium</name>
    <dbReference type="NCBI Taxonomy" id="97028"/>
    <lineage>
        <taxon>Eukaryota</taxon>
        <taxon>Viridiplantae</taxon>
        <taxon>Streptophyta</taxon>
        <taxon>Embryophyta</taxon>
        <taxon>Tracheophyta</taxon>
        <taxon>Spermatophyta</taxon>
        <taxon>Magnoliopsida</taxon>
        <taxon>eudicotyledons</taxon>
        <taxon>Gunneridae</taxon>
        <taxon>Pentapetalae</taxon>
        <taxon>rosids</taxon>
        <taxon>fabids</taxon>
        <taxon>Fabales</taxon>
        <taxon>Fabaceae</taxon>
        <taxon>Papilionoideae</taxon>
        <taxon>50 kb inversion clade</taxon>
        <taxon>NPAAA clade</taxon>
        <taxon>Hologalegina</taxon>
        <taxon>IRL clade</taxon>
        <taxon>Trifolieae</taxon>
        <taxon>Trifolium</taxon>
    </lineage>
</organism>
<dbReference type="EMBL" id="LXQA011243633">
    <property type="protein sequence ID" value="MCI90402.1"/>
    <property type="molecule type" value="Genomic_DNA"/>
</dbReference>